<dbReference type="InterPro" id="IPR015867">
    <property type="entry name" value="N-reg_PII/ATP_PRibTrfase_C"/>
</dbReference>
<accession>A0A291RR18</accession>
<sequence>MTSARVWSVTSTTPTEDDARAIARAVVGERLAAGAEITGPAGSVFWHLGELGEGKEWRVTLRTSIAVRDRLVARITELHPWESPEVTATAVEWCLDSYADWVERTTASLE</sequence>
<dbReference type="Pfam" id="PF03091">
    <property type="entry name" value="CutA1"/>
    <property type="match status" value="1"/>
</dbReference>
<gene>
    <name evidence="2" type="ORF">CRH09_29475</name>
</gene>
<dbReference type="InterPro" id="IPR011322">
    <property type="entry name" value="N-reg_PII-like_a/b"/>
</dbReference>
<dbReference type="RefSeq" id="WP_098696696.1">
    <property type="nucleotide sequence ID" value="NZ_CP023778.1"/>
</dbReference>
<dbReference type="GeneID" id="88361426"/>
<dbReference type="GO" id="GO:0005507">
    <property type="term" value="F:copper ion binding"/>
    <property type="evidence" value="ECO:0007669"/>
    <property type="project" value="TreeGrafter"/>
</dbReference>
<name>A0A291RR18_9NOCA</name>
<dbReference type="GO" id="GO:0010038">
    <property type="term" value="P:response to metal ion"/>
    <property type="evidence" value="ECO:0007669"/>
    <property type="project" value="InterPro"/>
</dbReference>
<protein>
    <submittedName>
        <fullName evidence="2">Divalent-cation tolerance protein CutA</fullName>
    </submittedName>
</protein>
<dbReference type="AlphaFoldDB" id="A0A291RR18"/>
<evidence type="ECO:0000313" key="3">
    <source>
        <dbReference type="Proteomes" id="UP000221961"/>
    </source>
</evidence>
<evidence type="ECO:0000256" key="1">
    <source>
        <dbReference type="ARBA" id="ARBA00010169"/>
    </source>
</evidence>
<evidence type="ECO:0000313" key="2">
    <source>
        <dbReference type="EMBL" id="ATL69684.1"/>
    </source>
</evidence>
<comment type="similarity">
    <text evidence="1">Belongs to the CutA family.</text>
</comment>
<dbReference type="EMBL" id="CP023778">
    <property type="protein sequence ID" value="ATL69684.1"/>
    <property type="molecule type" value="Genomic_DNA"/>
</dbReference>
<dbReference type="PANTHER" id="PTHR23419:SF8">
    <property type="entry name" value="FI09726P"/>
    <property type="match status" value="1"/>
</dbReference>
<dbReference type="InterPro" id="IPR004323">
    <property type="entry name" value="Ion_tolerance_CutA"/>
</dbReference>
<dbReference type="Gene3D" id="3.30.70.120">
    <property type="match status" value="1"/>
</dbReference>
<dbReference type="KEGG" id="ntp:CRH09_29475"/>
<organism evidence="2 3">
    <name type="scientific">Nocardia terpenica</name>
    <dbReference type="NCBI Taxonomy" id="455432"/>
    <lineage>
        <taxon>Bacteria</taxon>
        <taxon>Bacillati</taxon>
        <taxon>Actinomycetota</taxon>
        <taxon>Actinomycetes</taxon>
        <taxon>Mycobacteriales</taxon>
        <taxon>Nocardiaceae</taxon>
        <taxon>Nocardia</taxon>
    </lineage>
</organism>
<dbReference type="Proteomes" id="UP000221961">
    <property type="component" value="Chromosome"/>
</dbReference>
<proteinExistence type="inferred from homology"/>
<reference evidence="2 3" key="1">
    <citation type="submission" date="2017-10" db="EMBL/GenBank/DDBJ databases">
        <title>Comparative genomics between pathogenic Norcardia.</title>
        <authorList>
            <person name="Zeng L."/>
        </authorList>
    </citation>
    <scope>NUCLEOTIDE SEQUENCE [LARGE SCALE GENOMIC DNA]</scope>
    <source>
        <strain evidence="2 3">NC_YFY_NT001</strain>
    </source>
</reference>
<dbReference type="SUPFAM" id="SSF54913">
    <property type="entry name" value="GlnB-like"/>
    <property type="match status" value="1"/>
</dbReference>
<dbReference type="PANTHER" id="PTHR23419">
    <property type="entry name" value="DIVALENT CATION TOLERANCE CUTA-RELATED"/>
    <property type="match status" value="1"/>
</dbReference>